<reference evidence="2" key="1">
    <citation type="journal article" date="2015" name="Nat. Genet.">
        <title>The genome and transcriptome of the zoonotic hookworm Ancylostoma ceylanicum identify infection-specific gene families.</title>
        <authorList>
            <person name="Schwarz E.M."/>
            <person name="Hu Y."/>
            <person name="Antoshechkin I."/>
            <person name="Miller M.M."/>
            <person name="Sternberg P.W."/>
            <person name="Aroian R.V."/>
        </authorList>
    </citation>
    <scope>NUCLEOTIDE SEQUENCE</scope>
    <source>
        <strain evidence="2">HY135</strain>
    </source>
</reference>
<accession>A0A016SMJ0</accession>
<dbReference type="OrthoDB" id="5866159at2759"/>
<sequence>MDCEKILTSYSAGIQTPPDLKDLLTSSRQFEEKFETPHCRYCVDEKICELRGTVYLITFRGCGQKYVGETSRPLHKRLDEHRRALQNPSSYLSSNFSRHRTLIHTQAPAPEFDVAIIGGIVGRQPSPK</sequence>
<keyword evidence="2" id="KW-1185">Reference proteome</keyword>
<comment type="caution">
    <text evidence="1">The sequence shown here is derived from an EMBL/GenBank/DDBJ whole genome shotgun (WGS) entry which is preliminary data.</text>
</comment>
<protein>
    <recommendedName>
        <fullName evidence="3">GIY-YIG domain-containing protein</fullName>
    </recommendedName>
</protein>
<dbReference type="EMBL" id="JARK01001540">
    <property type="protein sequence ID" value="EYB91537.1"/>
    <property type="molecule type" value="Genomic_DNA"/>
</dbReference>
<dbReference type="Proteomes" id="UP000024635">
    <property type="component" value="Unassembled WGS sequence"/>
</dbReference>
<name>A0A016SMJ0_9BILA</name>
<evidence type="ECO:0000313" key="2">
    <source>
        <dbReference type="Proteomes" id="UP000024635"/>
    </source>
</evidence>
<evidence type="ECO:0008006" key="3">
    <source>
        <dbReference type="Google" id="ProtNLM"/>
    </source>
</evidence>
<gene>
    <name evidence="1" type="primary">Acey_s0204.g1861</name>
    <name evidence="1" type="ORF">Y032_0204g1861</name>
</gene>
<organism evidence="1 2">
    <name type="scientific">Ancylostoma ceylanicum</name>
    <dbReference type="NCBI Taxonomy" id="53326"/>
    <lineage>
        <taxon>Eukaryota</taxon>
        <taxon>Metazoa</taxon>
        <taxon>Ecdysozoa</taxon>
        <taxon>Nematoda</taxon>
        <taxon>Chromadorea</taxon>
        <taxon>Rhabditida</taxon>
        <taxon>Rhabditina</taxon>
        <taxon>Rhabditomorpha</taxon>
        <taxon>Strongyloidea</taxon>
        <taxon>Ancylostomatidae</taxon>
        <taxon>Ancylostomatinae</taxon>
        <taxon>Ancylostoma</taxon>
    </lineage>
</organism>
<dbReference type="AlphaFoldDB" id="A0A016SMJ0"/>
<proteinExistence type="predicted"/>
<evidence type="ECO:0000313" key="1">
    <source>
        <dbReference type="EMBL" id="EYB91537.1"/>
    </source>
</evidence>